<dbReference type="EMBL" id="CP020370">
    <property type="protein sequence ID" value="AUB84394.1"/>
    <property type="molecule type" value="Genomic_DNA"/>
</dbReference>
<sequence length="233" mass="24264">MQPVAPAAGVPAQQAAVDQVGERRLRLPLHGEPPDGSGGRPVEGGREAGKRLPAGGEAQVLDEQPVGRKGEDGTDMTAFDCVAIECLVPGRLVLDLSEIFGQRDLGVQGQVRTGDPERQRQPVAGGGEAVQVGVGQGAALAQDARQERPRRCGFQKVQVAPLTERNAPPGGEDQGGWRTGHERCDLGGSGRVVGQDQYASAVQDPAVERLDLGLVVREAPFGLEGADDPGHGV</sequence>
<evidence type="ECO:0000256" key="1">
    <source>
        <dbReference type="SAM" id="MobiDB-lite"/>
    </source>
</evidence>
<protein>
    <submittedName>
        <fullName evidence="2">Uncharacterized protein</fullName>
    </submittedName>
</protein>
<feature type="compositionally biased region" description="Low complexity" evidence="1">
    <location>
        <begin position="1"/>
        <end position="17"/>
    </location>
</feature>
<organism evidence="2 3">
    <name type="scientific">Candidatus Thiodictyon syntrophicum</name>
    <dbReference type="NCBI Taxonomy" id="1166950"/>
    <lineage>
        <taxon>Bacteria</taxon>
        <taxon>Pseudomonadati</taxon>
        <taxon>Pseudomonadota</taxon>
        <taxon>Gammaproteobacteria</taxon>
        <taxon>Chromatiales</taxon>
        <taxon>Chromatiaceae</taxon>
        <taxon>Thiodictyon</taxon>
    </lineage>
</organism>
<dbReference type="Proteomes" id="UP000232638">
    <property type="component" value="Chromosome"/>
</dbReference>
<proteinExistence type="predicted"/>
<gene>
    <name evidence="2" type="ORF">THSYN_27965</name>
</gene>
<keyword evidence="3" id="KW-1185">Reference proteome</keyword>
<evidence type="ECO:0000313" key="2">
    <source>
        <dbReference type="EMBL" id="AUB84394.1"/>
    </source>
</evidence>
<accession>A0A2K8UFM9</accession>
<name>A0A2K8UFM9_9GAMM</name>
<evidence type="ECO:0000313" key="3">
    <source>
        <dbReference type="Proteomes" id="UP000232638"/>
    </source>
</evidence>
<dbReference type="KEGG" id="tsy:THSYN_27965"/>
<dbReference type="RefSeq" id="WP_100922050.1">
    <property type="nucleotide sequence ID" value="NZ_CP020370.1"/>
</dbReference>
<feature type="region of interest" description="Disordered" evidence="1">
    <location>
        <begin position="1"/>
        <end position="59"/>
    </location>
</feature>
<dbReference type="AlphaFoldDB" id="A0A2K8UFM9"/>
<reference evidence="2 3" key="1">
    <citation type="submission" date="2017-03" db="EMBL/GenBank/DDBJ databases">
        <title>Complete genome sequence of Candidatus 'Thiodictyon syntrophicum' sp. nov. strain Cad16T, a photolithoautotroph purple sulfur bacterium isolated from an alpine meromictic lake.</title>
        <authorList>
            <person name="Luedin S.M."/>
            <person name="Pothier J.F."/>
            <person name="Danza F."/>
            <person name="Storelli N."/>
            <person name="Wittwer M."/>
            <person name="Tonolla M."/>
        </authorList>
    </citation>
    <scope>NUCLEOTIDE SEQUENCE [LARGE SCALE GENOMIC DNA]</scope>
    <source>
        <strain evidence="2 3">Cad16T</strain>
    </source>
</reference>